<feature type="compositionally biased region" description="Polar residues" evidence="1">
    <location>
        <begin position="9"/>
        <end position="20"/>
    </location>
</feature>
<feature type="compositionally biased region" description="Basic and acidic residues" evidence="1">
    <location>
        <begin position="27"/>
        <end position="38"/>
    </location>
</feature>
<protein>
    <submittedName>
        <fullName evidence="2">Uncharacterized protein</fullName>
    </submittedName>
</protein>
<accession>A0A1Q2YDL9</accession>
<feature type="compositionally biased region" description="Polar residues" evidence="1">
    <location>
        <begin position="94"/>
        <end position="103"/>
    </location>
</feature>
<sequence>MYRSPPESARSSKISNSSEVSDPDMNITKEKEQEKDSTTSEAEIGEGKYFTTEKILLSILWSSIRQSELMIQSAEHDNNAKSDTLDTLKGSGKRSATASDRSMMSLQHIMNMNPVKKARSSSDNQLKPLSPSGAQPSNSTEGSPSHSSNLKSDNLADISLKTKGNRKENNNHTPKAVKPALKKGKISCYGKIRDHEWGCNACFDSLDALKKHWGDATTGTICLQRFIELRKLDS</sequence>
<gene>
    <name evidence="2" type="ORF">PMKS-001069</name>
</gene>
<feature type="compositionally biased region" description="Basic and acidic residues" evidence="1">
    <location>
        <begin position="75"/>
        <end position="86"/>
    </location>
</feature>
<feature type="region of interest" description="Disordered" evidence="1">
    <location>
        <begin position="115"/>
        <end position="154"/>
    </location>
</feature>
<keyword evidence="3" id="KW-1185">Reference proteome</keyword>
<dbReference type="EMBL" id="BDGI01000041">
    <property type="protein sequence ID" value="GAV27601.1"/>
    <property type="molecule type" value="Genomic_DNA"/>
</dbReference>
<feature type="region of interest" description="Disordered" evidence="1">
    <location>
        <begin position="75"/>
        <end position="103"/>
    </location>
</feature>
<proteinExistence type="predicted"/>
<dbReference type="AlphaFoldDB" id="A0A1Q2YDL9"/>
<evidence type="ECO:0000313" key="3">
    <source>
        <dbReference type="Proteomes" id="UP000186136"/>
    </source>
</evidence>
<reference evidence="2 3" key="1">
    <citation type="submission" date="2016-08" db="EMBL/GenBank/DDBJ databases">
        <title>Whole genome shotgun sequence of Pichia membranifaciens KS47-1.</title>
        <authorList>
            <person name="Konishi M."/>
            <person name="Ishida M."/>
            <person name="Arakawa T."/>
            <person name="Kato Y."/>
            <person name="Horiuchi J."/>
        </authorList>
    </citation>
    <scope>NUCLEOTIDE SEQUENCE [LARGE SCALE GENOMIC DNA]</scope>
    <source>
        <strain evidence="2 3">KS47-1</strain>
    </source>
</reference>
<evidence type="ECO:0000313" key="2">
    <source>
        <dbReference type="EMBL" id="GAV27601.1"/>
    </source>
</evidence>
<feature type="region of interest" description="Disordered" evidence="1">
    <location>
        <begin position="1"/>
        <end position="45"/>
    </location>
</feature>
<evidence type="ECO:0000256" key="1">
    <source>
        <dbReference type="SAM" id="MobiDB-lite"/>
    </source>
</evidence>
<feature type="compositionally biased region" description="Polar residues" evidence="1">
    <location>
        <begin position="121"/>
        <end position="152"/>
    </location>
</feature>
<dbReference type="OrthoDB" id="10458044at2759"/>
<organism evidence="2 3">
    <name type="scientific">Pichia membranifaciens</name>
    <dbReference type="NCBI Taxonomy" id="4926"/>
    <lineage>
        <taxon>Eukaryota</taxon>
        <taxon>Fungi</taxon>
        <taxon>Dikarya</taxon>
        <taxon>Ascomycota</taxon>
        <taxon>Saccharomycotina</taxon>
        <taxon>Pichiomycetes</taxon>
        <taxon>Pichiales</taxon>
        <taxon>Pichiaceae</taxon>
        <taxon>Pichia</taxon>
    </lineage>
</organism>
<name>A0A1Q2YDL9_9ASCO</name>
<comment type="caution">
    <text evidence="2">The sequence shown here is derived from an EMBL/GenBank/DDBJ whole genome shotgun (WGS) entry which is preliminary data.</text>
</comment>
<dbReference type="Proteomes" id="UP000186136">
    <property type="component" value="Unassembled WGS sequence"/>
</dbReference>